<organism evidence="2 3">
    <name type="scientific">Centaurea solstitialis</name>
    <name type="common">yellow star-thistle</name>
    <dbReference type="NCBI Taxonomy" id="347529"/>
    <lineage>
        <taxon>Eukaryota</taxon>
        <taxon>Viridiplantae</taxon>
        <taxon>Streptophyta</taxon>
        <taxon>Embryophyta</taxon>
        <taxon>Tracheophyta</taxon>
        <taxon>Spermatophyta</taxon>
        <taxon>Magnoliopsida</taxon>
        <taxon>eudicotyledons</taxon>
        <taxon>Gunneridae</taxon>
        <taxon>Pentapetalae</taxon>
        <taxon>asterids</taxon>
        <taxon>campanulids</taxon>
        <taxon>Asterales</taxon>
        <taxon>Asteraceae</taxon>
        <taxon>Carduoideae</taxon>
        <taxon>Cardueae</taxon>
        <taxon>Centaureinae</taxon>
        <taxon>Centaurea</taxon>
    </lineage>
</organism>
<evidence type="ECO:0000313" key="2">
    <source>
        <dbReference type="EMBL" id="KAJ9557789.1"/>
    </source>
</evidence>
<name>A0AA38TBB0_9ASTR</name>
<accession>A0AA38TBB0</accession>
<evidence type="ECO:0000313" key="3">
    <source>
        <dbReference type="Proteomes" id="UP001172457"/>
    </source>
</evidence>
<evidence type="ECO:0000256" key="1">
    <source>
        <dbReference type="SAM" id="MobiDB-lite"/>
    </source>
</evidence>
<proteinExistence type="predicted"/>
<feature type="non-terminal residue" evidence="2">
    <location>
        <position position="216"/>
    </location>
</feature>
<keyword evidence="3" id="KW-1185">Reference proteome</keyword>
<sequence length="216" mass="25128">MFKYQEWHKHNRIALIYIKKCMTDVVKGRIPESDLAKYKVSDKAETRYLMNKLIGMSFNRQGSIREYILQGIDPSCKLKEMKVENDDSFLVHIHYLINIEESEIKNKGKAIAINYMSKFKNKTKKPSNFHKGSSSTSFAKKIKNKGKSFKNKRELKSFCKKTRHFKKDCEGFKEWLNKKGSPIHIVNSMQGLSKITVPKLNESRICTTNGQVLKVE</sequence>
<dbReference type="AlphaFoldDB" id="A0AA38TBB0"/>
<reference evidence="2" key="1">
    <citation type="submission" date="2023-03" db="EMBL/GenBank/DDBJ databases">
        <title>Chromosome-scale reference genome and RAD-based genetic map of yellow starthistle (Centaurea solstitialis) reveal putative structural variation and QTLs associated with invader traits.</title>
        <authorList>
            <person name="Reatini B."/>
            <person name="Cang F.A."/>
            <person name="Jiang Q."/>
            <person name="Mckibben M.T.W."/>
            <person name="Barker M.S."/>
            <person name="Rieseberg L.H."/>
            <person name="Dlugosch K.M."/>
        </authorList>
    </citation>
    <scope>NUCLEOTIDE SEQUENCE</scope>
    <source>
        <strain evidence="2">CAN-66</strain>
        <tissue evidence="2">Leaf</tissue>
    </source>
</reference>
<gene>
    <name evidence="2" type="ORF">OSB04_012403</name>
</gene>
<comment type="caution">
    <text evidence="2">The sequence shown here is derived from an EMBL/GenBank/DDBJ whole genome shotgun (WGS) entry which is preliminary data.</text>
</comment>
<feature type="region of interest" description="Disordered" evidence="1">
    <location>
        <begin position="124"/>
        <end position="148"/>
    </location>
</feature>
<dbReference type="Proteomes" id="UP001172457">
    <property type="component" value="Chromosome 3"/>
</dbReference>
<protein>
    <submittedName>
        <fullName evidence="2">Uncharacterized protein</fullName>
    </submittedName>
</protein>
<dbReference type="EMBL" id="JARYMX010000003">
    <property type="protein sequence ID" value="KAJ9557789.1"/>
    <property type="molecule type" value="Genomic_DNA"/>
</dbReference>